<comment type="caution">
    <text evidence="5">The sequence shown here is derived from an EMBL/GenBank/DDBJ whole genome shotgun (WGS) entry which is preliminary data.</text>
</comment>
<dbReference type="SUPFAM" id="SSF52172">
    <property type="entry name" value="CheY-like"/>
    <property type="match status" value="1"/>
</dbReference>
<dbReference type="InterPro" id="IPR050595">
    <property type="entry name" value="Bact_response_regulator"/>
</dbReference>
<dbReference type="InterPro" id="IPR011006">
    <property type="entry name" value="CheY-like_superfamily"/>
</dbReference>
<accession>A0AA37QBJ0</accession>
<evidence type="ECO:0000313" key="6">
    <source>
        <dbReference type="Proteomes" id="UP001161325"/>
    </source>
</evidence>
<feature type="region of interest" description="Disordered" evidence="3">
    <location>
        <begin position="1"/>
        <end position="29"/>
    </location>
</feature>
<feature type="domain" description="Response regulatory" evidence="4">
    <location>
        <begin position="36"/>
        <end position="152"/>
    </location>
</feature>
<dbReference type="PROSITE" id="PS50110">
    <property type="entry name" value="RESPONSE_REGULATORY"/>
    <property type="match status" value="1"/>
</dbReference>
<evidence type="ECO:0000313" key="5">
    <source>
        <dbReference type="EMBL" id="GLC28297.1"/>
    </source>
</evidence>
<evidence type="ECO:0000256" key="3">
    <source>
        <dbReference type="SAM" id="MobiDB-lite"/>
    </source>
</evidence>
<feature type="modified residue" description="4-aspartylphosphate" evidence="2">
    <location>
        <position position="85"/>
    </location>
</feature>
<keyword evidence="1 2" id="KW-0597">Phosphoprotein</keyword>
<dbReference type="Pfam" id="PF00072">
    <property type="entry name" value="Response_reg"/>
    <property type="match status" value="1"/>
</dbReference>
<reference evidence="5" key="1">
    <citation type="submission" date="2022-08" db="EMBL/GenBank/DDBJ databases">
        <title>Draft genome sequencing of Roseisolibacter agri AW1220.</title>
        <authorList>
            <person name="Tobiishi Y."/>
            <person name="Tonouchi A."/>
        </authorList>
    </citation>
    <scope>NUCLEOTIDE SEQUENCE</scope>
    <source>
        <strain evidence="5">AW1220</strain>
    </source>
</reference>
<dbReference type="InterPro" id="IPR001789">
    <property type="entry name" value="Sig_transdc_resp-reg_receiver"/>
</dbReference>
<dbReference type="EMBL" id="BRXS01000008">
    <property type="protein sequence ID" value="GLC28297.1"/>
    <property type="molecule type" value="Genomic_DNA"/>
</dbReference>
<feature type="compositionally biased region" description="Gly residues" evidence="3">
    <location>
        <begin position="16"/>
        <end position="27"/>
    </location>
</feature>
<protein>
    <recommendedName>
        <fullName evidence="4">Response regulatory domain-containing protein</fullName>
    </recommendedName>
</protein>
<dbReference type="PANTHER" id="PTHR44591:SF23">
    <property type="entry name" value="CHEY SUBFAMILY"/>
    <property type="match status" value="1"/>
</dbReference>
<organism evidence="5 6">
    <name type="scientific">Roseisolibacter agri</name>
    <dbReference type="NCBI Taxonomy" id="2014610"/>
    <lineage>
        <taxon>Bacteria</taxon>
        <taxon>Pseudomonadati</taxon>
        <taxon>Gemmatimonadota</taxon>
        <taxon>Gemmatimonadia</taxon>
        <taxon>Gemmatimonadales</taxon>
        <taxon>Gemmatimonadaceae</taxon>
        <taxon>Roseisolibacter</taxon>
    </lineage>
</organism>
<sequence length="174" mass="17921">MAAGRGRLAGRRVTGGATGGATGGMPGGPAAELRPTVLLVEDNADNREIYATYLTYVGYAVLTAEDAEEGLALARARQPDLIVMDVGLPGMDGNAATRLLKADPALRHIPVVVLTAHVHHEDRERSLEAGCDHFLTKPLEPRELGAALRRILADGGDGRAGRSGTGSGGGAAHA</sequence>
<dbReference type="SMART" id="SM00448">
    <property type="entry name" value="REC"/>
    <property type="match status" value="1"/>
</dbReference>
<name>A0AA37QBJ0_9BACT</name>
<evidence type="ECO:0000256" key="1">
    <source>
        <dbReference type="ARBA" id="ARBA00022553"/>
    </source>
</evidence>
<dbReference type="Proteomes" id="UP001161325">
    <property type="component" value="Unassembled WGS sequence"/>
</dbReference>
<dbReference type="AlphaFoldDB" id="A0AA37QBJ0"/>
<gene>
    <name evidence="5" type="ORF">rosag_48100</name>
</gene>
<evidence type="ECO:0000256" key="2">
    <source>
        <dbReference type="PROSITE-ProRule" id="PRU00169"/>
    </source>
</evidence>
<feature type="compositionally biased region" description="Low complexity" evidence="3">
    <location>
        <begin position="1"/>
        <end position="15"/>
    </location>
</feature>
<dbReference type="PANTHER" id="PTHR44591">
    <property type="entry name" value="STRESS RESPONSE REGULATOR PROTEIN 1"/>
    <property type="match status" value="1"/>
</dbReference>
<keyword evidence="6" id="KW-1185">Reference proteome</keyword>
<dbReference type="GO" id="GO:0000160">
    <property type="term" value="P:phosphorelay signal transduction system"/>
    <property type="evidence" value="ECO:0007669"/>
    <property type="project" value="InterPro"/>
</dbReference>
<dbReference type="Gene3D" id="3.40.50.2300">
    <property type="match status" value="1"/>
</dbReference>
<evidence type="ECO:0000259" key="4">
    <source>
        <dbReference type="PROSITE" id="PS50110"/>
    </source>
</evidence>
<proteinExistence type="predicted"/>